<sequence length="164" mass="18061">MQRSHLLPLLTAIIVIYFDMTIAQNQAIYPSRLPQQTTTLNLAPIASFVRQLQTSVNYYSGLLYQLDGTIADQTVLTAINRNLTLIKNNVRSLEGFMTNLASGRVSASNIQSSLKPLSDSRSAIGNPPAAFSLVNSGRLQTRQARSWLQTCSDYLQIALKNLSS</sequence>
<name>A0A7E4UN64_PANRE</name>
<dbReference type="AlphaFoldDB" id="A0A7E4UN64"/>
<dbReference type="WBParaSite" id="Pan_g10766.t1">
    <property type="protein sequence ID" value="Pan_g10766.t1"/>
    <property type="gene ID" value="Pan_g10766"/>
</dbReference>
<keyword evidence="2" id="KW-1185">Reference proteome</keyword>
<evidence type="ECO:0000313" key="2">
    <source>
        <dbReference type="Proteomes" id="UP000492821"/>
    </source>
</evidence>
<feature type="signal peptide" evidence="1">
    <location>
        <begin position="1"/>
        <end position="23"/>
    </location>
</feature>
<reference evidence="2" key="1">
    <citation type="journal article" date="2013" name="Genetics">
        <title>The draft genome and transcriptome of Panagrellus redivivus are shaped by the harsh demands of a free-living lifestyle.</title>
        <authorList>
            <person name="Srinivasan J."/>
            <person name="Dillman A.R."/>
            <person name="Macchietto M.G."/>
            <person name="Heikkinen L."/>
            <person name="Lakso M."/>
            <person name="Fracchia K.M."/>
            <person name="Antoshechkin I."/>
            <person name="Mortazavi A."/>
            <person name="Wong G."/>
            <person name="Sternberg P.W."/>
        </authorList>
    </citation>
    <scope>NUCLEOTIDE SEQUENCE [LARGE SCALE GENOMIC DNA]</scope>
    <source>
        <strain evidence="2">MT8872</strain>
    </source>
</reference>
<dbReference type="Proteomes" id="UP000492821">
    <property type="component" value="Unassembled WGS sequence"/>
</dbReference>
<evidence type="ECO:0000313" key="3">
    <source>
        <dbReference type="WBParaSite" id="Pan_g10766.t1"/>
    </source>
</evidence>
<feature type="chain" id="PRO_5028822970" evidence="1">
    <location>
        <begin position="24"/>
        <end position="164"/>
    </location>
</feature>
<protein>
    <submittedName>
        <fullName evidence="3">DUF148 domain-containing protein</fullName>
    </submittedName>
</protein>
<proteinExistence type="predicted"/>
<accession>A0A7E4UN64</accession>
<evidence type="ECO:0000256" key="1">
    <source>
        <dbReference type="SAM" id="SignalP"/>
    </source>
</evidence>
<organism evidence="2 3">
    <name type="scientific">Panagrellus redivivus</name>
    <name type="common">Microworm</name>
    <dbReference type="NCBI Taxonomy" id="6233"/>
    <lineage>
        <taxon>Eukaryota</taxon>
        <taxon>Metazoa</taxon>
        <taxon>Ecdysozoa</taxon>
        <taxon>Nematoda</taxon>
        <taxon>Chromadorea</taxon>
        <taxon>Rhabditida</taxon>
        <taxon>Tylenchina</taxon>
        <taxon>Panagrolaimomorpha</taxon>
        <taxon>Panagrolaimoidea</taxon>
        <taxon>Panagrolaimidae</taxon>
        <taxon>Panagrellus</taxon>
    </lineage>
</organism>
<keyword evidence="1" id="KW-0732">Signal</keyword>
<reference evidence="3" key="2">
    <citation type="submission" date="2020-10" db="UniProtKB">
        <authorList>
            <consortium name="WormBaseParasite"/>
        </authorList>
    </citation>
    <scope>IDENTIFICATION</scope>
</reference>